<dbReference type="Pfam" id="PF13641">
    <property type="entry name" value="Glyco_tranf_2_3"/>
    <property type="match status" value="1"/>
</dbReference>
<protein>
    <submittedName>
        <fullName evidence="2">Glycosyl transferase family protein</fullName>
    </submittedName>
</protein>
<accession>A0A6I4M2Z7</accession>
<feature type="transmembrane region" description="Helical" evidence="1">
    <location>
        <begin position="411"/>
        <end position="429"/>
    </location>
</feature>
<keyword evidence="1" id="KW-0812">Transmembrane</keyword>
<evidence type="ECO:0000256" key="1">
    <source>
        <dbReference type="SAM" id="Phobius"/>
    </source>
</evidence>
<dbReference type="AlphaFoldDB" id="A0A6I4M2Z7"/>
<feature type="transmembrane region" description="Helical" evidence="1">
    <location>
        <begin position="380"/>
        <end position="405"/>
    </location>
</feature>
<dbReference type="OrthoDB" id="5294733at2"/>
<dbReference type="Gene3D" id="3.90.550.10">
    <property type="entry name" value="Spore Coat Polysaccharide Biosynthesis Protein SpsA, Chain A"/>
    <property type="match status" value="1"/>
</dbReference>
<evidence type="ECO:0000313" key="2">
    <source>
        <dbReference type="EMBL" id="MVZ98526.1"/>
    </source>
</evidence>
<comment type="caution">
    <text evidence="2">The sequence shown here is derived from an EMBL/GenBank/DDBJ whole genome shotgun (WGS) entry which is preliminary data.</text>
</comment>
<keyword evidence="3" id="KW-1185">Reference proteome</keyword>
<dbReference type="RefSeq" id="WP_160354422.1">
    <property type="nucleotide sequence ID" value="NZ_SDWJ01000002.1"/>
</dbReference>
<sequence>MTPQAIAIFEAARNELMLFGAFWFLVGAIDDVCIDLIWAGTCVYRRFRPPSALARQELPVHDHSGRMAVFVPAWAESAVIGTMLENCLNSWKDSPCRYRIYVGCYPNDPASLSTIMQVAKHAPNIRPVLLHHDGPTTKADCLNELWKAMIEEETAEEFKVKAIVLHDAEDAVHPEELAIFDQLIGAFAAVQLPVIPVRTPGSVWVSGHYCDEFAESHGKTMIVREVLGAALPLAGVGCAIERSVLGRIAAQAGNKPFDESSLTEDYELGLRIGAAGGRTTMARWTGRNGRLVGTRSCFPETLPAAIRQKGRWLTGIAFAGWDRLGWQRGIAQKWMLLHDRRSIFAAFVMLTAYMGLASLLVELCFTTANMLPVAPMPPMLANILLVNAMFLFWRLGVRAAFVASIYGPAEALLSIPRVVIANLIAILSARRAFKTYLRHCFGAPLQWDKTDHSIVPVARAGLD</sequence>
<keyword evidence="1" id="KW-0472">Membrane</keyword>
<dbReference type="Proteomes" id="UP000471147">
    <property type="component" value="Unassembled WGS sequence"/>
</dbReference>
<keyword evidence="2" id="KW-0808">Transferase</keyword>
<keyword evidence="1" id="KW-1133">Transmembrane helix</keyword>
<reference evidence="2 3" key="1">
    <citation type="submission" date="2019-01" db="EMBL/GenBank/DDBJ databases">
        <title>Sphingorhabdus lacus sp.nov., isolated from an oligotrophic freshwater lake.</title>
        <authorList>
            <person name="Park M."/>
        </authorList>
    </citation>
    <scope>NUCLEOTIDE SEQUENCE [LARGE SCALE GENOMIC DNA]</scope>
    <source>
        <strain evidence="2 3">IMCC26285</strain>
    </source>
</reference>
<dbReference type="NCBIfam" id="NF011307">
    <property type="entry name" value="PRK14716.1-5"/>
    <property type="match status" value="1"/>
</dbReference>
<feature type="transmembrane region" description="Helical" evidence="1">
    <location>
        <begin position="343"/>
        <end position="368"/>
    </location>
</feature>
<organism evidence="2 3">
    <name type="scientific">Sphingorhabdus profundilacus</name>
    <dbReference type="NCBI Taxonomy" id="2509718"/>
    <lineage>
        <taxon>Bacteria</taxon>
        <taxon>Pseudomonadati</taxon>
        <taxon>Pseudomonadota</taxon>
        <taxon>Alphaproteobacteria</taxon>
        <taxon>Sphingomonadales</taxon>
        <taxon>Sphingomonadaceae</taxon>
        <taxon>Sphingorhabdus</taxon>
    </lineage>
</organism>
<gene>
    <name evidence="2" type="ORF">EUU23_12560</name>
</gene>
<evidence type="ECO:0000313" key="3">
    <source>
        <dbReference type="Proteomes" id="UP000471147"/>
    </source>
</evidence>
<dbReference type="GO" id="GO:0016740">
    <property type="term" value="F:transferase activity"/>
    <property type="evidence" value="ECO:0007669"/>
    <property type="project" value="UniProtKB-KW"/>
</dbReference>
<dbReference type="SUPFAM" id="SSF53448">
    <property type="entry name" value="Nucleotide-diphospho-sugar transferases"/>
    <property type="match status" value="1"/>
</dbReference>
<dbReference type="EMBL" id="SDWJ01000002">
    <property type="protein sequence ID" value="MVZ98526.1"/>
    <property type="molecule type" value="Genomic_DNA"/>
</dbReference>
<name>A0A6I4M2Z7_9SPHN</name>
<dbReference type="InterPro" id="IPR029044">
    <property type="entry name" value="Nucleotide-diphossugar_trans"/>
</dbReference>
<proteinExistence type="predicted"/>